<name>A0A0G4GL28_9ALVE</name>
<protein>
    <recommendedName>
        <fullName evidence="6">RRM domain-containing protein</fullName>
    </recommendedName>
</protein>
<dbReference type="InterPro" id="IPR012677">
    <property type="entry name" value="Nucleotide-bd_a/b_plait_sf"/>
</dbReference>
<dbReference type="SUPFAM" id="SSF54928">
    <property type="entry name" value="RNA-binding domain, RBD"/>
    <property type="match status" value="1"/>
</dbReference>
<evidence type="ECO:0000313" key="7">
    <source>
        <dbReference type="EMBL" id="CEM30728.1"/>
    </source>
</evidence>
<dbReference type="Pfam" id="PF00076">
    <property type="entry name" value="RRM_1"/>
    <property type="match status" value="1"/>
</dbReference>
<dbReference type="InterPro" id="IPR005819">
    <property type="entry name" value="H1/H5"/>
</dbReference>
<feature type="region of interest" description="Disordered" evidence="5">
    <location>
        <begin position="210"/>
        <end position="394"/>
    </location>
</feature>
<dbReference type="VEuPathDB" id="CryptoDB:Cvel_22388"/>
<dbReference type="GO" id="GO:0030527">
    <property type="term" value="F:structural constituent of chromatin"/>
    <property type="evidence" value="ECO:0007669"/>
    <property type="project" value="InterPro"/>
</dbReference>
<dbReference type="InterPro" id="IPR000504">
    <property type="entry name" value="RRM_dom"/>
</dbReference>
<evidence type="ECO:0000256" key="3">
    <source>
        <dbReference type="ARBA" id="ARBA00023242"/>
    </source>
</evidence>
<feature type="domain" description="RRM" evidence="6">
    <location>
        <begin position="28"/>
        <end position="106"/>
    </location>
</feature>
<comment type="subcellular location">
    <subcellularLocation>
        <location evidence="1">Nucleus</location>
        <location evidence="1">Nucleolus</location>
    </subcellularLocation>
</comment>
<evidence type="ECO:0000256" key="4">
    <source>
        <dbReference type="PROSITE-ProRule" id="PRU00176"/>
    </source>
</evidence>
<evidence type="ECO:0000259" key="6">
    <source>
        <dbReference type="PROSITE" id="PS50102"/>
    </source>
</evidence>
<sequence>MTTKGTTASAAAGSVPTGRGALIPKGRGVLLVARLPSTFRQDDIRKFFEQFGNITRLRMAKNKKTGTHKGYGWLEFEHKEVAEIVAKTMNNYLLEGRNMVVKVKEPEELHPDVFKKWNVQFRAINRAERHHNMMVASVGLLSAGKLEKKLAKQKKTEKKLKELGIEYSGYVSITDFFQDQLEDLRRKREALKAGSLTGKVKRLMEADREALKEDDDEGEGFLSEDDFADDEDEGDEEEDEDDERPPGRSSSGVAALLKKARQASAGGVAKKEKKKAKKTEAVPVSSKAPKKTLKGGKGQESGKGLSSVSGLKKKKAVPAKEEEEAEKPKTKKKAPTPSSSPKAKEPSKPKKKSEVTSKEDTKAKKKVVKDTKKVKGTSSLEGASKKKGSSKKNK</sequence>
<dbReference type="PANTHER" id="PTHR46754">
    <property type="entry name" value="MKI67 FHA DOMAIN-INTERACTING NUCLEOLAR PHOSPHOPROTEIN"/>
    <property type="match status" value="1"/>
</dbReference>
<dbReference type="CDD" id="cd12307">
    <property type="entry name" value="RRM_NIFK_like"/>
    <property type="match status" value="1"/>
</dbReference>
<dbReference type="PRINTS" id="PR00624">
    <property type="entry name" value="HISTONEH5"/>
</dbReference>
<organism evidence="7">
    <name type="scientific">Chromera velia CCMP2878</name>
    <dbReference type="NCBI Taxonomy" id="1169474"/>
    <lineage>
        <taxon>Eukaryota</taxon>
        <taxon>Sar</taxon>
        <taxon>Alveolata</taxon>
        <taxon>Colpodellida</taxon>
        <taxon>Chromeraceae</taxon>
        <taxon>Chromera</taxon>
    </lineage>
</organism>
<dbReference type="Gene3D" id="3.30.70.330">
    <property type="match status" value="1"/>
</dbReference>
<feature type="compositionally biased region" description="Basic and acidic residues" evidence="5">
    <location>
        <begin position="342"/>
        <end position="373"/>
    </location>
</feature>
<dbReference type="GO" id="GO:0006334">
    <property type="term" value="P:nucleosome assembly"/>
    <property type="evidence" value="ECO:0007669"/>
    <property type="project" value="InterPro"/>
</dbReference>
<dbReference type="PROSITE" id="PS50102">
    <property type="entry name" value="RRM"/>
    <property type="match status" value="1"/>
</dbReference>
<proteinExistence type="predicted"/>
<dbReference type="SMART" id="SM00360">
    <property type="entry name" value="RRM"/>
    <property type="match status" value="1"/>
</dbReference>
<dbReference type="EMBL" id="CDMZ01001320">
    <property type="protein sequence ID" value="CEM30728.1"/>
    <property type="molecule type" value="Genomic_DNA"/>
</dbReference>
<dbReference type="AlphaFoldDB" id="A0A0G4GL28"/>
<accession>A0A0G4GL28</accession>
<reference evidence="7" key="1">
    <citation type="submission" date="2014-11" db="EMBL/GenBank/DDBJ databases">
        <authorList>
            <person name="Otto D Thomas"/>
            <person name="Naeem Raeece"/>
        </authorList>
    </citation>
    <scope>NUCLEOTIDE SEQUENCE</scope>
</reference>
<evidence type="ECO:0000256" key="5">
    <source>
        <dbReference type="SAM" id="MobiDB-lite"/>
    </source>
</evidence>
<dbReference type="GO" id="GO:0003677">
    <property type="term" value="F:DNA binding"/>
    <property type="evidence" value="ECO:0007669"/>
    <property type="project" value="InterPro"/>
</dbReference>
<keyword evidence="3" id="KW-0539">Nucleus</keyword>
<feature type="compositionally biased region" description="Basic residues" evidence="5">
    <location>
        <begin position="385"/>
        <end position="394"/>
    </location>
</feature>
<dbReference type="GO" id="GO:0000786">
    <property type="term" value="C:nucleosome"/>
    <property type="evidence" value="ECO:0007669"/>
    <property type="project" value="InterPro"/>
</dbReference>
<dbReference type="InterPro" id="IPR035979">
    <property type="entry name" value="RBD_domain_sf"/>
</dbReference>
<gene>
    <name evidence="7" type="ORF">Cvel_22388</name>
</gene>
<evidence type="ECO:0000256" key="2">
    <source>
        <dbReference type="ARBA" id="ARBA00022884"/>
    </source>
</evidence>
<dbReference type="GO" id="GO:0003723">
    <property type="term" value="F:RNA binding"/>
    <property type="evidence" value="ECO:0007669"/>
    <property type="project" value="UniProtKB-UniRule"/>
</dbReference>
<dbReference type="GO" id="GO:0005730">
    <property type="term" value="C:nucleolus"/>
    <property type="evidence" value="ECO:0007669"/>
    <property type="project" value="UniProtKB-SubCell"/>
</dbReference>
<evidence type="ECO:0000256" key="1">
    <source>
        <dbReference type="ARBA" id="ARBA00004604"/>
    </source>
</evidence>
<feature type="compositionally biased region" description="Acidic residues" evidence="5">
    <location>
        <begin position="212"/>
        <end position="243"/>
    </location>
</feature>
<keyword evidence="2 4" id="KW-0694">RNA-binding</keyword>